<accession>A0A0C4EGL1</accession>
<dbReference type="Proteomes" id="UP000011715">
    <property type="component" value="Unassembled WGS sequence"/>
</dbReference>
<reference evidence="2" key="5">
    <citation type="submission" date="2015-06" db="UniProtKB">
        <authorList>
            <consortium name="EnsemblFungi"/>
        </authorList>
    </citation>
    <scope>IDENTIFICATION</scope>
    <source>
        <strain evidence="2">ATCC 64411</strain>
    </source>
</reference>
<proteinExistence type="predicted"/>
<reference evidence="2" key="4">
    <citation type="journal article" date="2015" name="G3 (Bethesda)">
        <title>Genome sequences of three phytopathogenic species of the Magnaporthaceae family of fungi.</title>
        <authorList>
            <person name="Okagaki L.H."/>
            <person name="Nunes C.C."/>
            <person name="Sailsbery J."/>
            <person name="Clay B."/>
            <person name="Brown D."/>
            <person name="John T."/>
            <person name="Oh Y."/>
            <person name="Young N."/>
            <person name="Fitzgerald M."/>
            <person name="Haas B.J."/>
            <person name="Zeng Q."/>
            <person name="Young S."/>
            <person name="Adiconis X."/>
            <person name="Fan L."/>
            <person name="Levin J.Z."/>
            <person name="Mitchell T.K."/>
            <person name="Okubara P.A."/>
            <person name="Farman M.L."/>
            <person name="Kohn L.M."/>
            <person name="Birren B."/>
            <person name="Ma L.-J."/>
            <person name="Dean R.A."/>
        </authorList>
    </citation>
    <scope>NUCLEOTIDE SEQUENCE</scope>
    <source>
        <strain evidence="2">ATCC 64411 / 73-15</strain>
    </source>
</reference>
<name>A0A0C4EGL1_MAGP6</name>
<dbReference type="EMBL" id="GL877062">
    <property type="protein sequence ID" value="KLU93030.1"/>
    <property type="molecule type" value="Genomic_DNA"/>
</dbReference>
<dbReference type="EnsemblFungi" id="MAPG_11971T0">
    <property type="protein sequence ID" value="MAPG_11971T0"/>
    <property type="gene ID" value="MAPG_11971"/>
</dbReference>
<sequence length="99" mass="10887">MLYSRGLKQGYLRCDALKNGLAYDTTVTLERHVEEPRSSRPGDPWLSTTADREKGVGFALLSGGTLYEIDITVGGVQYTSVADHYRAQGKTLDRNFCAG</sequence>
<dbReference type="AlphaFoldDB" id="A0A0C4EGL1"/>
<dbReference type="VEuPathDB" id="FungiDB:MAPG_11971"/>
<reference evidence="1" key="3">
    <citation type="submission" date="2011-03" db="EMBL/GenBank/DDBJ databases">
        <title>Annotation of Magnaporthe poae ATCC 64411.</title>
        <authorList>
            <person name="Ma L.-J."/>
            <person name="Dead R."/>
            <person name="Young S.K."/>
            <person name="Zeng Q."/>
            <person name="Gargeya S."/>
            <person name="Fitzgerald M."/>
            <person name="Haas B."/>
            <person name="Abouelleil A."/>
            <person name="Alvarado L."/>
            <person name="Arachchi H.M."/>
            <person name="Berlin A."/>
            <person name="Brown A."/>
            <person name="Chapman S.B."/>
            <person name="Chen Z."/>
            <person name="Dunbar C."/>
            <person name="Freedman E."/>
            <person name="Gearin G."/>
            <person name="Gellesch M."/>
            <person name="Goldberg J."/>
            <person name="Griggs A."/>
            <person name="Gujja S."/>
            <person name="Heiman D."/>
            <person name="Howarth C."/>
            <person name="Larson L."/>
            <person name="Lui A."/>
            <person name="MacDonald P.J.P."/>
            <person name="Mehta T."/>
            <person name="Montmayeur A."/>
            <person name="Murphy C."/>
            <person name="Neiman D."/>
            <person name="Pearson M."/>
            <person name="Priest M."/>
            <person name="Roberts A."/>
            <person name="Saif S."/>
            <person name="Shea T."/>
            <person name="Shenoy N."/>
            <person name="Sisk P."/>
            <person name="Stolte C."/>
            <person name="Sykes S."/>
            <person name="Yandava C."/>
            <person name="Wortman J."/>
            <person name="Nusbaum C."/>
            <person name="Birren B."/>
        </authorList>
    </citation>
    <scope>NUCLEOTIDE SEQUENCE</scope>
    <source>
        <strain evidence="1">ATCC 64411</strain>
    </source>
</reference>
<evidence type="ECO:0000313" key="3">
    <source>
        <dbReference type="Proteomes" id="UP000011715"/>
    </source>
</evidence>
<evidence type="ECO:0000313" key="2">
    <source>
        <dbReference type="EnsemblFungi" id="MAPG_11971T0"/>
    </source>
</evidence>
<gene>
    <name evidence="1" type="ORF">MAPG_11971</name>
</gene>
<reference evidence="1" key="2">
    <citation type="submission" date="2010-05" db="EMBL/GenBank/DDBJ databases">
        <title>The Genome Sequence of Magnaporthe poae strain ATCC 64411.</title>
        <authorList>
            <consortium name="The Broad Institute Genome Sequencing Platform"/>
            <consortium name="Broad Institute Genome Sequencing Center for Infectious Disease"/>
            <person name="Ma L.-J."/>
            <person name="Dead R."/>
            <person name="Young S."/>
            <person name="Zeng Q."/>
            <person name="Koehrsen M."/>
            <person name="Alvarado L."/>
            <person name="Berlin A."/>
            <person name="Chapman S.B."/>
            <person name="Chen Z."/>
            <person name="Freedman E."/>
            <person name="Gellesch M."/>
            <person name="Goldberg J."/>
            <person name="Griggs A."/>
            <person name="Gujja S."/>
            <person name="Heilman E.R."/>
            <person name="Heiman D."/>
            <person name="Hepburn T."/>
            <person name="Howarth C."/>
            <person name="Jen D."/>
            <person name="Larson L."/>
            <person name="Mehta T."/>
            <person name="Neiman D."/>
            <person name="Pearson M."/>
            <person name="Roberts A."/>
            <person name="Saif S."/>
            <person name="Shea T."/>
            <person name="Shenoy N."/>
            <person name="Sisk P."/>
            <person name="Stolte C."/>
            <person name="Sykes S."/>
            <person name="Walk T."/>
            <person name="White J."/>
            <person name="Yandava C."/>
            <person name="Haas B."/>
            <person name="Nusbaum C."/>
            <person name="Birren B."/>
        </authorList>
    </citation>
    <scope>NUCLEOTIDE SEQUENCE</scope>
    <source>
        <strain evidence="1">ATCC 64411</strain>
    </source>
</reference>
<evidence type="ECO:0000313" key="1">
    <source>
        <dbReference type="EMBL" id="KLU93030.1"/>
    </source>
</evidence>
<reference evidence="3" key="1">
    <citation type="submission" date="2010-05" db="EMBL/GenBank/DDBJ databases">
        <title>The genome sequence of Magnaporthe poae strain ATCC 64411.</title>
        <authorList>
            <person name="Ma L.-J."/>
            <person name="Dead R."/>
            <person name="Young S."/>
            <person name="Zeng Q."/>
            <person name="Koehrsen M."/>
            <person name="Alvarado L."/>
            <person name="Berlin A."/>
            <person name="Chapman S.B."/>
            <person name="Chen Z."/>
            <person name="Freedman E."/>
            <person name="Gellesch M."/>
            <person name="Goldberg J."/>
            <person name="Griggs A."/>
            <person name="Gujja S."/>
            <person name="Heilman E.R."/>
            <person name="Heiman D."/>
            <person name="Hepburn T."/>
            <person name="Howarth C."/>
            <person name="Jen D."/>
            <person name="Larson L."/>
            <person name="Mehta T."/>
            <person name="Neiman D."/>
            <person name="Pearson M."/>
            <person name="Roberts A."/>
            <person name="Saif S."/>
            <person name="Shea T."/>
            <person name="Shenoy N."/>
            <person name="Sisk P."/>
            <person name="Stolte C."/>
            <person name="Sykes S."/>
            <person name="Walk T."/>
            <person name="White J."/>
            <person name="Yandava C."/>
            <person name="Haas B."/>
            <person name="Nusbaum C."/>
            <person name="Birren B."/>
        </authorList>
    </citation>
    <scope>NUCLEOTIDE SEQUENCE [LARGE SCALE GENOMIC DNA]</scope>
    <source>
        <strain evidence="3">ATCC 64411 / 73-15</strain>
    </source>
</reference>
<dbReference type="EMBL" id="ADBL01002995">
    <property type="status" value="NOT_ANNOTATED_CDS"/>
    <property type="molecule type" value="Genomic_DNA"/>
</dbReference>
<organism evidence="2 3">
    <name type="scientific">Magnaporthiopsis poae (strain ATCC 64411 / 73-15)</name>
    <name type="common">Kentucky bluegrass fungus</name>
    <name type="synonym">Magnaporthe poae</name>
    <dbReference type="NCBI Taxonomy" id="644358"/>
    <lineage>
        <taxon>Eukaryota</taxon>
        <taxon>Fungi</taxon>
        <taxon>Dikarya</taxon>
        <taxon>Ascomycota</taxon>
        <taxon>Pezizomycotina</taxon>
        <taxon>Sordariomycetes</taxon>
        <taxon>Sordariomycetidae</taxon>
        <taxon>Magnaporthales</taxon>
        <taxon>Magnaporthaceae</taxon>
        <taxon>Magnaporthiopsis</taxon>
    </lineage>
</organism>
<dbReference type="OrthoDB" id="10548368at2759"/>
<keyword evidence="3" id="KW-1185">Reference proteome</keyword>
<protein>
    <submittedName>
        <fullName evidence="1 2">Uncharacterized protein</fullName>
    </submittedName>
</protein>